<organism evidence="2 3">
    <name type="scientific">Eiseniibacteriota bacterium</name>
    <dbReference type="NCBI Taxonomy" id="2212470"/>
    <lineage>
        <taxon>Bacteria</taxon>
        <taxon>Candidatus Eiseniibacteriota</taxon>
    </lineage>
</organism>
<dbReference type="EMBL" id="VGIY01000304">
    <property type="protein sequence ID" value="MBM3318256.1"/>
    <property type="molecule type" value="Genomic_DNA"/>
</dbReference>
<evidence type="ECO:0000313" key="2">
    <source>
        <dbReference type="EMBL" id="MBM3318256.1"/>
    </source>
</evidence>
<feature type="transmembrane region" description="Helical" evidence="1">
    <location>
        <begin position="21"/>
        <end position="49"/>
    </location>
</feature>
<comment type="caution">
    <text evidence="2">The sequence shown here is derived from an EMBL/GenBank/DDBJ whole genome shotgun (WGS) entry which is preliminary data.</text>
</comment>
<evidence type="ECO:0000313" key="3">
    <source>
        <dbReference type="Proteomes" id="UP000748308"/>
    </source>
</evidence>
<proteinExistence type="predicted"/>
<reference evidence="2" key="1">
    <citation type="submission" date="2019-03" db="EMBL/GenBank/DDBJ databases">
        <title>Lake Tanganyika Metagenome-Assembled Genomes (MAGs).</title>
        <authorList>
            <person name="Tran P."/>
        </authorList>
    </citation>
    <scope>NUCLEOTIDE SEQUENCE</scope>
    <source>
        <strain evidence="2">M_DeepCast_400m_m2_100</strain>
    </source>
</reference>
<accession>A0A938BRX6</accession>
<keyword evidence="1" id="KW-0812">Transmembrane</keyword>
<dbReference type="Pfam" id="PF19451">
    <property type="entry name" value="DUF5989"/>
    <property type="match status" value="1"/>
</dbReference>
<name>A0A938BRX6_UNCEI</name>
<dbReference type="InterPro" id="IPR046031">
    <property type="entry name" value="DUF5989"/>
</dbReference>
<protein>
    <submittedName>
        <fullName evidence="2">Uncharacterized protein</fullName>
    </submittedName>
</protein>
<keyword evidence="1" id="KW-1133">Transmembrane helix</keyword>
<dbReference type="AlphaFoldDB" id="A0A938BRX6"/>
<keyword evidence="1" id="KW-0472">Membrane</keyword>
<sequence length="52" mass="6083">MSRVSMLRELWDFMKVRKKWWLGPVILILVLLSLLIVFAEGSALAPFIYALF</sequence>
<gene>
    <name evidence="2" type="ORF">FJY75_10450</name>
</gene>
<evidence type="ECO:0000256" key="1">
    <source>
        <dbReference type="SAM" id="Phobius"/>
    </source>
</evidence>
<dbReference type="Proteomes" id="UP000748308">
    <property type="component" value="Unassembled WGS sequence"/>
</dbReference>